<feature type="non-terminal residue" evidence="2">
    <location>
        <position position="1"/>
    </location>
</feature>
<organism evidence="2 3">
    <name type="scientific">Pseudoalteromonas rubra</name>
    <dbReference type="NCBI Taxonomy" id="43658"/>
    <lineage>
        <taxon>Bacteria</taxon>
        <taxon>Pseudomonadati</taxon>
        <taxon>Pseudomonadota</taxon>
        <taxon>Gammaproteobacteria</taxon>
        <taxon>Alteromonadales</taxon>
        <taxon>Pseudoalteromonadaceae</taxon>
        <taxon>Pseudoalteromonas</taxon>
    </lineage>
</organism>
<reference evidence="3" key="2">
    <citation type="submission" date="2019-06" db="EMBL/GenBank/DDBJ databases">
        <title>Co-occurence of chitin degradation, pigmentation and bioactivity in marine Pseudoalteromonas.</title>
        <authorList>
            <person name="Sonnenschein E.C."/>
            <person name="Bech P.K."/>
        </authorList>
    </citation>
    <scope>NUCLEOTIDE SEQUENCE [LARGE SCALE GENOMIC DNA]</scope>
    <source>
        <strain evidence="3">S2599</strain>
    </source>
</reference>
<feature type="non-terminal residue" evidence="2">
    <location>
        <position position="76"/>
    </location>
</feature>
<dbReference type="InterPro" id="IPR038766">
    <property type="entry name" value="Membrane_comp_ABC_pdt"/>
</dbReference>
<evidence type="ECO:0000313" key="3">
    <source>
        <dbReference type="Proteomes" id="UP000306719"/>
    </source>
</evidence>
<feature type="transmembrane region" description="Helical" evidence="1">
    <location>
        <begin position="22"/>
        <end position="42"/>
    </location>
</feature>
<dbReference type="Proteomes" id="UP000306719">
    <property type="component" value="Unassembled WGS sequence"/>
</dbReference>
<evidence type="ECO:0000313" key="2">
    <source>
        <dbReference type="EMBL" id="TMP26797.1"/>
    </source>
</evidence>
<keyword evidence="1" id="KW-0472">Membrane</keyword>
<keyword evidence="1" id="KW-0812">Transmembrane</keyword>
<dbReference type="GO" id="GO:0005886">
    <property type="term" value="C:plasma membrane"/>
    <property type="evidence" value="ECO:0007669"/>
    <property type="project" value="TreeGrafter"/>
</dbReference>
<gene>
    <name evidence="2" type="ORF">CWB98_24085</name>
</gene>
<evidence type="ECO:0008006" key="4">
    <source>
        <dbReference type="Google" id="ProtNLM"/>
    </source>
</evidence>
<evidence type="ECO:0000256" key="1">
    <source>
        <dbReference type="SAM" id="Phobius"/>
    </source>
</evidence>
<dbReference type="PANTHER" id="PTHR30287">
    <property type="entry name" value="MEMBRANE COMPONENT OF PREDICTED ABC SUPERFAMILY METABOLITE UPTAKE TRANSPORTER"/>
    <property type="match status" value="1"/>
</dbReference>
<dbReference type="RefSeq" id="WP_138547005.1">
    <property type="nucleotide sequence ID" value="NZ_PNCJ01000211.1"/>
</dbReference>
<dbReference type="EMBL" id="PNCJ01000211">
    <property type="protein sequence ID" value="TMP26797.1"/>
    <property type="molecule type" value="Genomic_DNA"/>
</dbReference>
<name>A0A5S3WHW2_9GAMM</name>
<comment type="caution">
    <text evidence="2">The sequence shown here is derived from an EMBL/GenBank/DDBJ whole genome shotgun (WGS) entry which is preliminary data.</text>
</comment>
<dbReference type="PANTHER" id="PTHR30287:SF1">
    <property type="entry name" value="INNER MEMBRANE PROTEIN"/>
    <property type="match status" value="1"/>
</dbReference>
<keyword evidence="1" id="KW-1133">Transmembrane helix</keyword>
<accession>A0A5S3WHW2</accession>
<reference evidence="2 3" key="1">
    <citation type="submission" date="2018-01" db="EMBL/GenBank/DDBJ databases">
        <authorList>
            <person name="Paulsen S."/>
            <person name="Gram L.K."/>
        </authorList>
    </citation>
    <scope>NUCLEOTIDE SEQUENCE [LARGE SCALE GENOMIC DNA]</scope>
    <source>
        <strain evidence="2 3">S2599</strain>
    </source>
</reference>
<protein>
    <recommendedName>
        <fullName evidence="4">Cell division protein FtsX</fullName>
    </recommendedName>
</protein>
<proteinExistence type="predicted"/>
<sequence length="76" mass="8454">NWYGVKDRQSPISNSLNRAESYLLLAGLLGIILAAVAIAVSAKRYCERQYDPVAMMKTLGGSRAMIRKIYLLHLSL</sequence>
<dbReference type="OrthoDB" id="5292592at2"/>
<dbReference type="AlphaFoldDB" id="A0A5S3WHW2"/>